<evidence type="ECO:0000256" key="2">
    <source>
        <dbReference type="ARBA" id="ARBA00023002"/>
    </source>
</evidence>
<gene>
    <name evidence="7" type="ORF">SAMN04488115_111138</name>
</gene>
<evidence type="ECO:0000313" key="7">
    <source>
        <dbReference type="EMBL" id="SEG74800.1"/>
    </source>
</evidence>
<dbReference type="RefSeq" id="WP_103874832.1">
    <property type="nucleotide sequence ID" value="NZ_FNUY01000011.1"/>
</dbReference>
<dbReference type="OrthoDB" id="9804379at2"/>
<evidence type="ECO:0000259" key="5">
    <source>
        <dbReference type="Pfam" id="PF08669"/>
    </source>
</evidence>
<dbReference type="InterPro" id="IPR029043">
    <property type="entry name" value="GcvT/YgfZ_C"/>
</dbReference>
<dbReference type="Gene3D" id="3.30.1360.120">
    <property type="entry name" value="Probable tRNA modification gtpase trme, domain 1"/>
    <property type="match status" value="1"/>
</dbReference>
<dbReference type="Pfam" id="PF01571">
    <property type="entry name" value="GCV_T"/>
    <property type="match status" value="1"/>
</dbReference>
<dbReference type="EMBL" id="FNUY01000011">
    <property type="protein sequence ID" value="SEG74800.1"/>
    <property type="molecule type" value="Genomic_DNA"/>
</dbReference>
<accession>A0A1H6CP92</accession>
<dbReference type="PROSITE" id="PS51257">
    <property type="entry name" value="PROKAR_LIPOPROTEIN"/>
    <property type="match status" value="1"/>
</dbReference>
<organism evidence="7 8">
    <name type="scientific">Bosea lathyri</name>
    <dbReference type="NCBI Taxonomy" id="1036778"/>
    <lineage>
        <taxon>Bacteria</taxon>
        <taxon>Pseudomonadati</taxon>
        <taxon>Pseudomonadota</taxon>
        <taxon>Alphaproteobacteria</taxon>
        <taxon>Hyphomicrobiales</taxon>
        <taxon>Boseaceae</taxon>
        <taxon>Bosea</taxon>
    </lineage>
</organism>
<dbReference type="Gene3D" id="3.30.70.1400">
    <property type="entry name" value="Aminomethyltransferase beta-barrel domains"/>
    <property type="match status" value="1"/>
</dbReference>
<dbReference type="InterPro" id="IPR028896">
    <property type="entry name" value="GcvT/YgfZ/DmdA"/>
</dbReference>
<dbReference type="SUPFAM" id="SSF54373">
    <property type="entry name" value="FAD-linked reductases, C-terminal domain"/>
    <property type="match status" value="1"/>
</dbReference>
<keyword evidence="8" id="KW-1185">Reference proteome</keyword>
<sequence>MARSFPTHARVVIIGGGIVGCSVAYHLTKLGWPDVVLLEQGRLSSGTTWHAAGLVGQLRSHSGMTRMIRRSTEIYAGLEQETGLATGWKQCGSLSVARTPERMVQLRRTISAARAQGVAIEELSPSQAGEKWPLMRTDDLEGAVWLPGDGKANPSDITQALARGARTGGAAIFENTHVTGIDVHQGRARAVETDKGRIECEIVCICAGQWSREVGRMCGVTVPLHSAEHMYIVTEKMAGVHPDLPVMRDPDGYIYFKEEVGGLVMGGFEPNAKPWGMKGIPRDFAFQLLPDDWDQFEILMENALIRVPALENTPVKTFVNGPESFTPDNNFILGEAPETRGVFVGAGFNSAGIASAGGAGQALAEWIVAGEPTQDLWPVDIRRFAAFNGNGAWLHDRIKETLGLHYMMPWPNRELASARPFRRSPLYDRLAAKGAVFGSKMGWERPNYFARTPDEREIAYSFGRQNWFDAVVAEQHACRESVALFDMTSFAKFRIEGPDALATLQHLCTNDIDVPVERTVYSALANARGGYESDVTVARLADQTFMLVTGSGQATRDADWMTRNMPAGARATITDVTAGHSVLALMGPRSRELLASVSDADFSDEAFPFGAIKPISLGYATCLAMRRSYVGELGYELYVPVEFAAAVYDRLNTSGAAFGLRDAGYYAIEALRLEKGYRAWGRELTPDYNPYEAGLGFAVKLDKGPFIGSEALAAARGAPRTRQLVSLLARGETQTLAWGGELIAIDGKPVGEVTSAAYSAALGGIIALGYIKPGFAFDQMWLAAQAVTLDLAGEIVSAQASLRPFFDPKNDRIFDRRPPEPAPMTALAMQNA</sequence>
<dbReference type="SUPFAM" id="SSF103025">
    <property type="entry name" value="Folate-binding domain"/>
    <property type="match status" value="1"/>
</dbReference>
<dbReference type="Pfam" id="PF08669">
    <property type="entry name" value="GCV_T_C"/>
    <property type="match status" value="1"/>
</dbReference>
<dbReference type="SUPFAM" id="SSF51905">
    <property type="entry name" value="FAD/NAD(P)-binding domain"/>
    <property type="match status" value="1"/>
</dbReference>
<feature type="domain" description="Aminomethyltransferase C-terminal" evidence="5">
    <location>
        <begin position="722"/>
        <end position="807"/>
    </location>
</feature>
<dbReference type="InterPro" id="IPR006222">
    <property type="entry name" value="GCVT_N"/>
</dbReference>
<feature type="domain" description="FAD dependent oxidoreductase" evidence="3">
    <location>
        <begin position="10"/>
        <end position="366"/>
    </location>
</feature>
<reference evidence="7 8" key="1">
    <citation type="submission" date="2016-10" db="EMBL/GenBank/DDBJ databases">
        <authorList>
            <person name="de Groot N.N."/>
        </authorList>
    </citation>
    <scope>NUCLEOTIDE SEQUENCE [LARGE SCALE GENOMIC DNA]</scope>
    <source>
        <strain evidence="7 8">DSM 26656</strain>
    </source>
</reference>
<feature type="domain" description="FAD dependent oxidoreductase central" evidence="6">
    <location>
        <begin position="370"/>
        <end position="424"/>
    </location>
</feature>
<dbReference type="Proteomes" id="UP000236743">
    <property type="component" value="Unassembled WGS sequence"/>
</dbReference>
<dbReference type="PANTHER" id="PTHR43757:SF15">
    <property type="entry name" value="PYRUVATE DEHYDROGENASE PHOSPHATASE REGULATORY SUBUNIT, MITOCHONDRIAL-LIKE"/>
    <property type="match status" value="1"/>
</dbReference>
<dbReference type="InterPro" id="IPR027266">
    <property type="entry name" value="TrmE/GcvT-like"/>
</dbReference>
<comment type="similarity">
    <text evidence="1">Belongs to the GcvT family.</text>
</comment>
<dbReference type="Gene3D" id="3.30.9.10">
    <property type="entry name" value="D-Amino Acid Oxidase, subunit A, domain 2"/>
    <property type="match status" value="1"/>
</dbReference>
<evidence type="ECO:0000256" key="1">
    <source>
        <dbReference type="ARBA" id="ARBA00008609"/>
    </source>
</evidence>
<evidence type="ECO:0000313" key="8">
    <source>
        <dbReference type="Proteomes" id="UP000236743"/>
    </source>
</evidence>
<dbReference type="InterPro" id="IPR032503">
    <property type="entry name" value="FAO_M"/>
</dbReference>
<evidence type="ECO:0000259" key="6">
    <source>
        <dbReference type="Pfam" id="PF16350"/>
    </source>
</evidence>
<evidence type="ECO:0000259" key="4">
    <source>
        <dbReference type="Pfam" id="PF01571"/>
    </source>
</evidence>
<dbReference type="PANTHER" id="PTHR43757">
    <property type="entry name" value="AMINOMETHYLTRANSFERASE"/>
    <property type="match status" value="1"/>
</dbReference>
<dbReference type="SUPFAM" id="SSF101790">
    <property type="entry name" value="Aminomethyltransferase beta-barrel domain"/>
    <property type="match status" value="1"/>
</dbReference>
<dbReference type="InterPro" id="IPR013977">
    <property type="entry name" value="GcvT_C"/>
</dbReference>
<evidence type="ECO:0000259" key="3">
    <source>
        <dbReference type="Pfam" id="PF01266"/>
    </source>
</evidence>
<proteinExistence type="inferred from homology"/>
<dbReference type="Gene3D" id="3.50.50.60">
    <property type="entry name" value="FAD/NAD(P)-binding domain"/>
    <property type="match status" value="1"/>
</dbReference>
<dbReference type="AlphaFoldDB" id="A0A1H6CP92"/>
<dbReference type="InterPro" id="IPR006076">
    <property type="entry name" value="FAD-dep_OxRdtase"/>
</dbReference>
<dbReference type="Pfam" id="PF16350">
    <property type="entry name" value="FAO_M"/>
    <property type="match status" value="1"/>
</dbReference>
<name>A0A1H6CP92_9HYPH</name>
<feature type="domain" description="GCVT N-terminal" evidence="4">
    <location>
        <begin position="426"/>
        <end position="703"/>
    </location>
</feature>
<dbReference type="GO" id="GO:0016491">
    <property type="term" value="F:oxidoreductase activity"/>
    <property type="evidence" value="ECO:0007669"/>
    <property type="project" value="UniProtKB-KW"/>
</dbReference>
<dbReference type="InterPro" id="IPR036188">
    <property type="entry name" value="FAD/NAD-bd_sf"/>
</dbReference>
<keyword evidence="2" id="KW-0560">Oxidoreductase</keyword>
<dbReference type="Pfam" id="PF01266">
    <property type="entry name" value="DAO"/>
    <property type="match status" value="1"/>
</dbReference>
<protein>
    <submittedName>
        <fullName evidence="7">4-methylaminobutanoate oxidase (Formaldehyde-forming)</fullName>
    </submittedName>
</protein>
<dbReference type="Gene3D" id="2.40.30.110">
    <property type="entry name" value="Aminomethyltransferase beta-barrel domains"/>
    <property type="match status" value="1"/>
</dbReference>